<dbReference type="PANTHER" id="PTHR47064:SF2">
    <property type="entry name" value="SMP-30_GLUCONOLACTONASE_LRE-LIKE REGION DOMAIN-CONTAINING PROTEIN-RELATED"/>
    <property type="match status" value="1"/>
</dbReference>
<comment type="caution">
    <text evidence="4">The sequence shown here is derived from an EMBL/GenBank/DDBJ whole genome shotgun (WGS) entry which is preliminary data.</text>
</comment>
<proteinExistence type="predicted"/>
<dbReference type="InterPro" id="IPR019191">
    <property type="entry name" value="Essential_protein_Yae1_N"/>
</dbReference>
<evidence type="ECO:0000256" key="1">
    <source>
        <dbReference type="SAM" id="MobiDB-lite"/>
    </source>
</evidence>
<dbReference type="EMBL" id="JAIBSC010000040">
    <property type="protein sequence ID" value="KAH1905638.1"/>
    <property type="molecule type" value="Genomic_DNA"/>
</dbReference>
<feature type="domain" description="SMP-30/Gluconolactonase/LRE-like region" evidence="2">
    <location>
        <begin position="481"/>
        <end position="565"/>
    </location>
</feature>
<evidence type="ECO:0000313" key="5">
    <source>
        <dbReference type="Proteomes" id="UP000813423"/>
    </source>
</evidence>
<dbReference type="Pfam" id="PF08450">
    <property type="entry name" value="SGL"/>
    <property type="match status" value="2"/>
</dbReference>
<reference evidence="4" key="1">
    <citation type="submission" date="2021-08" db="EMBL/GenBank/DDBJ databases">
        <title>Global Aspergillus fumigatus from environmental and clinical sources.</title>
        <authorList>
            <person name="Barber A."/>
            <person name="Sae-Ong T."/>
        </authorList>
    </citation>
    <scope>NUCLEOTIDE SEQUENCE</scope>
    <source>
        <strain evidence="4">NRZ-2016-071</strain>
    </source>
</reference>
<name>A0A229Y2Z9_ASPFM</name>
<dbReference type="InterPro" id="IPR011042">
    <property type="entry name" value="6-blade_b-propeller_TolB-like"/>
</dbReference>
<feature type="region of interest" description="Disordered" evidence="1">
    <location>
        <begin position="71"/>
        <end position="90"/>
    </location>
</feature>
<gene>
    <name evidence="4" type="ORF">KXV57_005886</name>
</gene>
<dbReference type="AlphaFoldDB" id="A0A229Y2Z9"/>
<protein>
    <submittedName>
        <fullName evidence="4">Uncharacterized protein</fullName>
    </submittedName>
</protein>
<dbReference type="Proteomes" id="UP000813423">
    <property type="component" value="Unassembled WGS sequence"/>
</dbReference>
<feature type="domain" description="Essential protein Yae1 N-terminal" evidence="3">
    <location>
        <begin position="20"/>
        <end position="58"/>
    </location>
</feature>
<dbReference type="Pfam" id="PF09811">
    <property type="entry name" value="Yae1_N"/>
    <property type="match status" value="1"/>
</dbReference>
<accession>A0A229Y2Z9</accession>
<organism evidence="4 5">
    <name type="scientific">Aspergillus fumigatus</name>
    <name type="common">Neosartorya fumigata</name>
    <dbReference type="NCBI Taxonomy" id="746128"/>
    <lineage>
        <taxon>Eukaryota</taxon>
        <taxon>Fungi</taxon>
        <taxon>Dikarya</taxon>
        <taxon>Ascomycota</taxon>
        <taxon>Pezizomycotina</taxon>
        <taxon>Eurotiomycetes</taxon>
        <taxon>Eurotiomycetidae</taxon>
        <taxon>Eurotiales</taxon>
        <taxon>Aspergillaceae</taxon>
        <taxon>Aspergillus</taxon>
        <taxon>Aspergillus subgen. Fumigati</taxon>
    </lineage>
</organism>
<dbReference type="PANTHER" id="PTHR47064">
    <property type="entry name" value="PUTATIVE (AFU_ORTHOLOGUE AFUA_1G08990)-RELATED"/>
    <property type="match status" value="1"/>
</dbReference>
<dbReference type="InterPro" id="IPR052988">
    <property type="entry name" value="Oryzine_lactonohydrolase"/>
</dbReference>
<dbReference type="InterPro" id="IPR013658">
    <property type="entry name" value="SGL"/>
</dbReference>
<dbReference type="SUPFAM" id="SSF63829">
    <property type="entry name" value="Calcium-dependent phosphotriesterase"/>
    <property type="match status" value="1"/>
</dbReference>
<dbReference type="Gene3D" id="2.120.10.30">
    <property type="entry name" value="TolB, C-terminal domain"/>
    <property type="match status" value="1"/>
</dbReference>
<evidence type="ECO:0000259" key="2">
    <source>
        <dbReference type="Pfam" id="PF08450"/>
    </source>
</evidence>
<sequence length="584" mass="63382">MEKNILDGLLDLEEEFYQEGYNLGATDGAQAGYTEGSVFAVEKGFEKFLELGRLYGKALVWAQRLADSEISRNSSQESDGTDTRKSQPYNEGDLLLEPFVCKEMLPLPSSSRLAKNLEILLELVDPASLPMENTEEAVTDVDERLKGAAIKAKLIQRALGEREGASDIHPDVKDTQVAGDGTGSIEDISSLKTGVIDPISEDCGPSVVCVNHYANVLPYHFYRNISTSQAATTIGDTVVANGTSLPNIKSADFVVYDKERGLKILGTQPTYKYMFAVSDAVHEAPVYVAAQNKLYLSQLAPPAGYLPQLVVDLNQDPPTLSEFLSDPPVYAPNGGTFYNGRVIWGASGGNRSIGGTEQRPGLRTLDPETNKSVILLNNYYGYYFNTVDDLAVHGKTGDIWFTDPQYSWFNKLTDTPPQLPSATYRYNPKSGAVFVVDDSLSQPNGIAFNPDYSIVYISDTGAVSGPVDPKFGHPGTPFNATGPRTIYAFDVSKDGTTASNKRPVYLSAGYVPDGLKVAANGYIVTGNGRGVDVLDPHGQLLLTIQTNYTVQNFAWTGPKLKTLWLMGSGGISKVEWDLAGQELK</sequence>
<evidence type="ECO:0000313" key="4">
    <source>
        <dbReference type="EMBL" id="KAH1905638.1"/>
    </source>
</evidence>
<feature type="domain" description="SMP-30/Gluconolactonase/LRE-like region" evidence="2">
    <location>
        <begin position="385"/>
        <end position="460"/>
    </location>
</feature>
<evidence type="ECO:0000259" key="3">
    <source>
        <dbReference type="Pfam" id="PF09811"/>
    </source>
</evidence>